<feature type="transmembrane region" description="Helical" evidence="6">
    <location>
        <begin position="277"/>
        <end position="300"/>
    </location>
</feature>
<reference evidence="8 9" key="1">
    <citation type="journal article" date="2016" name="Front. Microbiol.">
        <title>Comprehensive Phylogenetic Analysis of Bovine Non-aureus Staphylococci Species Based on Whole-Genome Sequencing.</title>
        <authorList>
            <person name="Naushad S."/>
            <person name="Barkema H.W."/>
            <person name="Luby C."/>
            <person name="Condas L.A."/>
            <person name="Nobrega D.B."/>
            <person name="Carson D.A."/>
            <person name="De Buck J."/>
        </authorList>
    </citation>
    <scope>NUCLEOTIDE SEQUENCE [LARGE SCALE GENOMIC DNA]</scope>
    <source>
        <strain evidence="8 9">SNUC 2993</strain>
    </source>
</reference>
<feature type="transmembrane region" description="Helical" evidence="6">
    <location>
        <begin position="337"/>
        <end position="355"/>
    </location>
</feature>
<accession>A0A2T4Q3N1</accession>
<evidence type="ECO:0000313" key="9">
    <source>
        <dbReference type="Proteomes" id="UP000240717"/>
    </source>
</evidence>
<evidence type="ECO:0000256" key="2">
    <source>
        <dbReference type="ARBA" id="ARBA00022475"/>
    </source>
</evidence>
<feature type="transmembrane region" description="Helical" evidence="6">
    <location>
        <begin position="178"/>
        <end position="199"/>
    </location>
</feature>
<evidence type="ECO:0000256" key="5">
    <source>
        <dbReference type="ARBA" id="ARBA00023136"/>
    </source>
</evidence>
<sequence length="410" mass="46180">MNKFWATFGLTYKSKVKSKSFIIFMAIVIILMIALSNADKIMDMFKGDGDQIGIVTNSEPIYKAIKQQGNVIDEDASFKKVNKQEAKKQVKNEKLKEAYIIKLKDKQQLSATIISKESVSQEKEQKVNGVLTSIQSKLVASQLHFNNNDLKKLQSQSKVDSQVLSDKKNQQLNEGQKLLNLVLVYAILMLMFFIVFNYATQVAMEIATEKTSRVIEMIITSVSPITHIMAKIAGVIAVALTQIVMIVVVAIICIFAFDLKRMLKGFDVSMSHITWQVLIVGLLCMIIGILTYVLLAAILGSLATRIEDINQTLMPLTLFAMIAFYIAIFSMFKPEILLIKITSFIPFLAPFELLVRAQSTELQIWEIIVSILISVVVMLILLWIAVKTYKDSVLTFEKGLFNTIKKVMKK</sequence>
<feature type="transmembrane region" description="Helical" evidence="6">
    <location>
        <begin position="367"/>
        <end position="386"/>
    </location>
</feature>
<dbReference type="AlphaFoldDB" id="A0A2T4Q3N1"/>
<dbReference type="RefSeq" id="WP_107532652.1">
    <property type="nucleotide sequence ID" value="NZ_PZEV01000002.1"/>
</dbReference>
<evidence type="ECO:0000256" key="1">
    <source>
        <dbReference type="ARBA" id="ARBA00004651"/>
    </source>
</evidence>
<dbReference type="Pfam" id="PF12698">
    <property type="entry name" value="ABC2_membrane_3"/>
    <property type="match status" value="1"/>
</dbReference>
<feature type="transmembrane region" description="Helical" evidence="6">
    <location>
        <begin position="312"/>
        <end position="330"/>
    </location>
</feature>
<gene>
    <name evidence="8" type="ORF">BU085_01205</name>
</gene>
<organism evidence="8 9">
    <name type="scientific">Staphylococcus warneri</name>
    <dbReference type="NCBI Taxonomy" id="1292"/>
    <lineage>
        <taxon>Bacteria</taxon>
        <taxon>Bacillati</taxon>
        <taxon>Bacillota</taxon>
        <taxon>Bacilli</taxon>
        <taxon>Bacillales</taxon>
        <taxon>Staphylococcaceae</taxon>
        <taxon>Staphylococcus</taxon>
    </lineage>
</organism>
<keyword evidence="3 6" id="KW-0812">Transmembrane</keyword>
<keyword evidence="5 6" id="KW-0472">Membrane</keyword>
<keyword evidence="2" id="KW-1003">Cell membrane</keyword>
<feature type="transmembrane region" description="Helical" evidence="6">
    <location>
        <begin position="232"/>
        <end position="257"/>
    </location>
</feature>
<name>A0A2T4Q3N1_STAWA</name>
<protein>
    <submittedName>
        <fullName evidence="8">ABC transporter permease</fullName>
    </submittedName>
</protein>
<feature type="domain" description="ABC-2 type transporter transmembrane" evidence="7">
    <location>
        <begin position="19"/>
        <end position="386"/>
    </location>
</feature>
<dbReference type="GO" id="GO:0140359">
    <property type="term" value="F:ABC-type transporter activity"/>
    <property type="evidence" value="ECO:0007669"/>
    <property type="project" value="InterPro"/>
</dbReference>
<evidence type="ECO:0000256" key="3">
    <source>
        <dbReference type="ARBA" id="ARBA00022692"/>
    </source>
</evidence>
<evidence type="ECO:0000259" key="7">
    <source>
        <dbReference type="Pfam" id="PF12698"/>
    </source>
</evidence>
<evidence type="ECO:0000256" key="4">
    <source>
        <dbReference type="ARBA" id="ARBA00022989"/>
    </source>
</evidence>
<dbReference type="EMBL" id="PZEV01000002">
    <property type="protein sequence ID" value="PTI52543.1"/>
    <property type="molecule type" value="Genomic_DNA"/>
</dbReference>
<dbReference type="PANTHER" id="PTHR30294:SF29">
    <property type="entry name" value="MULTIDRUG ABC TRANSPORTER PERMEASE YBHS-RELATED"/>
    <property type="match status" value="1"/>
</dbReference>
<dbReference type="InterPro" id="IPR051449">
    <property type="entry name" value="ABC-2_transporter_component"/>
</dbReference>
<dbReference type="PANTHER" id="PTHR30294">
    <property type="entry name" value="MEMBRANE COMPONENT OF ABC TRANSPORTER YHHJ-RELATED"/>
    <property type="match status" value="1"/>
</dbReference>
<proteinExistence type="predicted"/>
<comment type="subcellular location">
    <subcellularLocation>
        <location evidence="1">Cell membrane</location>
        <topology evidence="1">Multi-pass membrane protein</topology>
    </subcellularLocation>
</comment>
<dbReference type="STRING" id="1194526.A284_02825"/>
<keyword evidence="4 6" id="KW-1133">Transmembrane helix</keyword>
<dbReference type="GO" id="GO:0005886">
    <property type="term" value="C:plasma membrane"/>
    <property type="evidence" value="ECO:0007669"/>
    <property type="project" value="UniProtKB-SubCell"/>
</dbReference>
<dbReference type="Proteomes" id="UP000240717">
    <property type="component" value="Unassembled WGS sequence"/>
</dbReference>
<dbReference type="InterPro" id="IPR013525">
    <property type="entry name" value="ABC2_TM"/>
</dbReference>
<feature type="transmembrane region" description="Helical" evidence="6">
    <location>
        <begin position="20"/>
        <end position="38"/>
    </location>
</feature>
<comment type="caution">
    <text evidence="8">The sequence shown here is derived from an EMBL/GenBank/DDBJ whole genome shotgun (WGS) entry which is preliminary data.</text>
</comment>
<evidence type="ECO:0000313" key="8">
    <source>
        <dbReference type="EMBL" id="PTI52543.1"/>
    </source>
</evidence>
<evidence type="ECO:0000256" key="6">
    <source>
        <dbReference type="SAM" id="Phobius"/>
    </source>
</evidence>